<dbReference type="Proteomes" id="UP001301388">
    <property type="component" value="Unassembled WGS sequence"/>
</dbReference>
<accession>A0ABU5TMW1</accession>
<proteinExistence type="predicted"/>
<feature type="region of interest" description="Disordered" evidence="1">
    <location>
        <begin position="1"/>
        <end position="42"/>
    </location>
</feature>
<protein>
    <submittedName>
        <fullName evidence="2">Uncharacterized protein</fullName>
    </submittedName>
</protein>
<evidence type="ECO:0000313" key="2">
    <source>
        <dbReference type="EMBL" id="MEA5479665.1"/>
    </source>
</evidence>
<reference evidence="2 3" key="1">
    <citation type="submission" date="2023-12" db="EMBL/GenBank/DDBJ databases">
        <title>Baltic Sea Cyanobacteria.</title>
        <authorList>
            <person name="Delbaje E."/>
            <person name="Fewer D.P."/>
            <person name="Shishido T.K."/>
        </authorList>
    </citation>
    <scope>NUCLEOTIDE SEQUENCE [LARGE SCALE GENOMIC DNA]</scope>
    <source>
        <strain evidence="2 3">UHCC 0370</strain>
    </source>
</reference>
<evidence type="ECO:0000256" key="1">
    <source>
        <dbReference type="SAM" id="MobiDB-lite"/>
    </source>
</evidence>
<keyword evidence="3" id="KW-1185">Reference proteome</keyword>
<evidence type="ECO:0000313" key="3">
    <source>
        <dbReference type="Proteomes" id="UP001301388"/>
    </source>
</evidence>
<gene>
    <name evidence="2" type="ORF">VB774_18740</name>
</gene>
<feature type="compositionally biased region" description="Basic and acidic residues" evidence="1">
    <location>
        <begin position="1"/>
        <end position="28"/>
    </location>
</feature>
<dbReference type="EMBL" id="JAYGIE010000095">
    <property type="protein sequence ID" value="MEA5479665.1"/>
    <property type="molecule type" value="Genomic_DNA"/>
</dbReference>
<sequence>MTECDRPMAERVIEPFPERSRREHERRQTNYPRGGDLSATFTVPSTSLRELGLLRELDLLRSPDG</sequence>
<comment type="caution">
    <text evidence="2">The sequence shown here is derived from an EMBL/GenBank/DDBJ whole genome shotgun (WGS) entry which is preliminary data.</text>
</comment>
<name>A0ABU5TMW1_9CYAN</name>
<organism evidence="2 3">
    <name type="scientific">Pseudanabaena galeata UHCC 0370</name>
    <dbReference type="NCBI Taxonomy" id="3110310"/>
    <lineage>
        <taxon>Bacteria</taxon>
        <taxon>Bacillati</taxon>
        <taxon>Cyanobacteriota</taxon>
        <taxon>Cyanophyceae</taxon>
        <taxon>Pseudanabaenales</taxon>
        <taxon>Pseudanabaenaceae</taxon>
        <taxon>Pseudanabaena</taxon>
    </lineage>
</organism>